<protein>
    <submittedName>
        <fullName evidence="1">Uncharacterized protein</fullName>
    </submittedName>
</protein>
<name>A0A3D9IPU7_9BACL</name>
<sequence>MGLLSSESIGLAETDALTPVREVSSELFA</sequence>
<evidence type="ECO:0000313" key="2">
    <source>
        <dbReference type="Proteomes" id="UP000256869"/>
    </source>
</evidence>
<evidence type="ECO:0000313" key="1">
    <source>
        <dbReference type="EMBL" id="RED63804.1"/>
    </source>
</evidence>
<gene>
    <name evidence="1" type="ORF">DFP95_10344</name>
</gene>
<reference evidence="1 2" key="1">
    <citation type="submission" date="2018-07" db="EMBL/GenBank/DDBJ databases">
        <title>Genomic Encyclopedia of Type Strains, Phase III (KMG-III): the genomes of soil and plant-associated and newly described type strains.</title>
        <authorList>
            <person name="Whitman W."/>
        </authorList>
    </citation>
    <scope>NUCLEOTIDE SEQUENCE [LARGE SCALE GENOMIC DNA]</scope>
    <source>
        <strain evidence="1 2">CECT 8236</strain>
    </source>
</reference>
<dbReference type="AlphaFoldDB" id="A0A3D9IPU7"/>
<dbReference type="Proteomes" id="UP000256869">
    <property type="component" value="Unassembled WGS sequence"/>
</dbReference>
<proteinExistence type="predicted"/>
<accession>A0A3D9IPU7</accession>
<organism evidence="1 2">
    <name type="scientific">Cohnella lupini</name>
    <dbReference type="NCBI Taxonomy" id="1294267"/>
    <lineage>
        <taxon>Bacteria</taxon>
        <taxon>Bacillati</taxon>
        <taxon>Bacillota</taxon>
        <taxon>Bacilli</taxon>
        <taxon>Bacillales</taxon>
        <taxon>Paenibacillaceae</taxon>
        <taxon>Cohnella</taxon>
    </lineage>
</organism>
<comment type="caution">
    <text evidence="1">The sequence shown here is derived from an EMBL/GenBank/DDBJ whole genome shotgun (WGS) entry which is preliminary data.</text>
</comment>
<dbReference type="EMBL" id="QRDY01000003">
    <property type="protein sequence ID" value="RED63804.1"/>
    <property type="molecule type" value="Genomic_DNA"/>
</dbReference>
<keyword evidence="2" id="KW-1185">Reference proteome</keyword>